<reference evidence="3 4" key="1">
    <citation type="journal article" date="2023" name="Microb. Genom.">
        <title>Mesoterricola silvestris gen. nov., sp. nov., Mesoterricola sediminis sp. nov., Geothrix oryzae sp. nov., Geothrix edaphica sp. nov., Geothrix rubra sp. nov., and Geothrix limicola sp. nov., six novel members of Acidobacteriota isolated from soils.</title>
        <authorList>
            <person name="Weisberg A.J."/>
            <person name="Pearce E."/>
            <person name="Kramer C.G."/>
            <person name="Chang J.H."/>
            <person name="Clarke C.R."/>
        </authorList>
    </citation>
    <scope>NUCLEOTIDE SEQUENCE [LARGE SCALE GENOMIC DNA]</scope>
    <source>
        <strain evidence="3 4">ID09-01A</strain>
    </source>
</reference>
<proteinExistence type="predicted"/>
<dbReference type="Proteomes" id="UP001271274">
    <property type="component" value="Unassembled WGS sequence"/>
</dbReference>
<evidence type="ECO:0000259" key="2">
    <source>
        <dbReference type="Pfam" id="PF00501"/>
    </source>
</evidence>
<name>A0ABU4NFU3_9ACTN</name>
<organism evidence="3 4">
    <name type="scientific">Streptomyces europaeiscabiei</name>
    <dbReference type="NCBI Taxonomy" id="146819"/>
    <lineage>
        <taxon>Bacteria</taxon>
        <taxon>Bacillati</taxon>
        <taxon>Actinomycetota</taxon>
        <taxon>Actinomycetes</taxon>
        <taxon>Kitasatosporales</taxon>
        <taxon>Streptomycetaceae</taxon>
        <taxon>Streptomyces</taxon>
    </lineage>
</organism>
<sequence>MTTASRTELSPRGQPRRDLLVSRGIQPGDKVSLSCPVPTRPNPPHFTSVHFGIPKAGAAVVPLNVLMKARQIAYHLTDSDAKAYSAFEGTAELPIGQTAWVGFRATEGCTGCCRTGR</sequence>
<protein>
    <submittedName>
        <fullName evidence="3">AMP-binding protein</fullName>
    </submittedName>
</protein>
<comment type="caution">
    <text evidence="3">The sequence shown here is derived from an EMBL/GenBank/DDBJ whole genome shotgun (WGS) entry which is preliminary data.</text>
</comment>
<feature type="domain" description="AMP-dependent synthetase/ligase" evidence="2">
    <location>
        <begin position="20"/>
        <end position="84"/>
    </location>
</feature>
<dbReference type="EMBL" id="JARAYU010000004">
    <property type="protein sequence ID" value="MDX3701159.1"/>
    <property type="molecule type" value="Genomic_DNA"/>
</dbReference>
<dbReference type="RefSeq" id="WP_319062217.1">
    <property type="nucleotide sequence ID" value="NZ_JARAYT010000003.1"/>
</dbReference>
<evidence type="ECO:0000256" key="1">
    <source>
        <dbReference type="SAM" id="MobiDB-lite"/>
    </source>
</evidence>
<dbReference type="Pfam" id="PF00501">
    <property type="entry name" value="AMP-binding"/>
    <property type="match status" value="1"/>
</dbReference>
<dbReference type="Gene3D" id="3.40.50.980">
    <property type="match status" value="1"/>
</dbReference>
<gene>
    <name evidence="3" type="ORF">PV662_15580</name>
</gene>
<evidence type="ECO:0000313" key="4">
    <source>
        <dbReference type="Proteomes" id="UP001271274"/>
    </source>
</evidence>
<feature type="region of interest" description="Disordered" evidence="1">
    <location>
        <begin position="1"/>
        <end position="27"/>
    </location>
</feature>
<accession>A0ABU4NFU3</accession>
<dbReference type="InterPro" id="IPR000873">
    <property type="entry name" value="AMP-dep_synth/lig_dom"/>
</dbReference>
<evidence type="ECO:0000313" key="3">
    <source>
        <dbReference type="EMBL" id="MDX3701159.1"/>
    </source>
</evidence>
<dbReference type="SUPFAM" id="SSF56801">
    <property type="entry name" value="Acetyl-CoA synthetase-like"/>
    <property type="match status" value="1"/>
</dbReference>
<keyword evidence="4" id="KW-1185">Reference proteome</keyword>